<dbReference type="InterPro" id="IPR015943">
    <property type="entry name" value="WD40/YVTN_repeat-like_dom_sf"/>
</dbReference>
<dbReference type="AlphaFoldDB" id="A0A0V1CFX1"/>
<dbReference type="PANTHER" id="PTHR15052:SF2">
    <property type="entry name" value="GENERAL TRANSCRIPTION FACTOR 3C POLYPEPTIDE 2"/>
    <property type="match status" value="1"/>
</dbReference>
<name>A0A0V1CFX1_TRIBR</name>
<keyword evidence="3" id="KW-0539">Nucleus</keyword>
<dbReference type="OrthoDB" id="4703at2759"/>
<comment type="subcellular location">
    <subcellularLocation>
        <location evidence="1">Nucleus</location>
    </subcellularLocation>
</comment>
<dbReference type="PANTHER" id="PTHR15052">
    <property type="entry name" value="RNA POLYMERASE III TRANSCRIPTION INITIATION FACTOR COMPLEX SUBUNIT"/>
    <property type="match status" value="1"/>
</dbReference>
<dbReference type="InterPro" id="IPR036322">
    <property type="entry name" value="WD40_repeat_dom_sf"/>
</dbReference>
<comment type="caution">
    <text evidence="4">The sequence shown here is derived from an EMBL/GenBank/DDBJ whole genome shotgun (WGS) entry which is preliminary data.</text>
</comment>
<dbReference type="GO" id="GO:0005634">
    <property type="term" value="C:nucleus"/>
    <property type="evidence" value="ECO:0007669"/>
    <property type="project" value="UniProtKB-SubCell"/>
</dbReference>
<keyword evidence="2" id="KW-0804">Transcription</keyword>
<evidence type="ECO:0000313" key="4">
    <source>
        <dbReference type="EMBL" id="KRY48024.1"/>
    </source>
</evidence>
<proteinExistence type="predicted"/>
<dbReference type="SMART" id="SM00320">
    <property type="entry name" value="WD40"/>
    <property type="match status" value="3"/>
</dbReference>
<feature type="non-terminal residue" evidence="4">
    <location>
        <position position="1"/>
    </location>
</feature>
<dbReference type="SUPFAM" id="SSF50978">
    <property type="entry name" value="WD40 repeat-like"/>
    <property type="match status" value="1"/>
</dbReference>
<dbReference type="EMBL" id="JYDI01000221">
    <property type="protein sequence ID" value="KRY48024.1"/>
    <property type="molecule type" value="Genomic_DNA"/>
</dbReference>
<reference evidence="4 5" key="1">
    <citation type="submission" date="2015-01" db="EMBL/GenBank/DDBJ databases">
        <title>Evolution of Trichinella species and genotypes.</title>
        <authorList>
            <person name="Korhonen P.K."/>
            <person name="Edoardo P."/>
            <person name="Giuseppe L.R."/>
            <person name="Gasser R.B."/>
        </authorList>
    </citation>
    <scope>NUCLEOTIDE SEQUENCE [LARGE SCALE GENOMIC DNA]</scope>
    <source>
        <strain evidence="4">ISS120</strain>
    </source>
</reference>
<keyword evidence="5" id="KW-1185">Reference proteome</keyword>
<gene>
    <name evidence="4" type="primary">Gtf3c2</name>
    <name evidence="4" type="ORF">T03_11991</name>
</gene>
<dbReference type="Gene3D" id="2.130.10.10">
    <property type="entry name" value="YVTN repeat-like/Quinoprotein amine dehydrogenase"/>
    <property type="match status" value="1"/>
</dbReference>
<sequence length="819" mass="94585">LCISLYGVVFVRLNVMPYPFKKPSTPKVTKVYSEAELKVWYDRYRSYEDRLKEWRRLDRKVSNGILRKVHHIDGTIKCLSTKCDTVLTTANGMSYHLRMCSLESDTCLDRLTSLEQMSGIVEPVLAREDIDAQCAKRRCTLWKQMAILVKEMNFRKCQRCRNCKQLIFVFFCSTFTIYCRDLKSHVLNEDACEYEEFSDEDLNFYLDSTDSEEESDSDGFLANYYKSHPPKRIKRSLLKRVGTSKEKVKQRRNIFSVNLQDMQFCESAFPTMQCRLEEWRNFSMTHPNLHSSFYKSSVFMRYDNIQQFRRLKRLESVNTWAGSYCIYCVVRLDLRDREFQHAYGALQKPTYSTYWCRCTLEVLMDCTLDLIKVFCSCGHSIHKPPGFLVPFLKSKFEYERKFFSGSLKLNCIWNLVHKYGMVRCLKWCPSGIYEDKNTVKSDRNLLPRLGCFAASTSCGTVVIYCVPHPECAPGIRTGGVFYRAENEADSSDRAVHPVLTLLTNSRRRVISLDWNVYDGHSRIAAGQENGMLSVWDLSQLDEKTRVLKPRFIIDAGDWPLLQTFWFTREYVLLLNSNKKVSMWNFQLREMVSHRVLSSVTADHILLHPYLPGLLFAKYNIRTNSTQLMMTIPFTRSDRTAYRRYSTHSDKVWSIAFSPHSVSIVSADNEGTIASSGVDTIEGDSEIDVQKTLLVTQVDLLGDNTDRPYIINDLEIKERLKKCALTFSTTRIKGTPTVKVNKCKAQMICGLSIDAIFWVDVNYNENMKNWLCAGGESGFLHIISMDGTDSPNNELNIEGSSVEYTSEGTLIVLKNNLDMD</sequence>
<evidence type="ECO:0000256" key="1">
    <source>
        <dbReference type="ARBA" id="ARBA00004123"/>
    </source>
</evidence>
<evidence type="ECO:0000313" key="5">
    <source>
        <dbReference type="Proteomes" id="UP000054653"/>
    </source>
</evidence>
<dbReference type="Proteomes" id="UP000054653">
    <property type="component" value="Unassembled WGS sequence"/>
</dbReference>
<dbReference type="InterPro" id="IPR001680">
    <property type="entry name" value="WD40_rpt"/>
</dbReference>
<evidence type="ECO:0000256" key="2">
    <source>
        <dbReference type="ARBA" id="ARBA00023163"/>
    </source>
</evidence>
<organism evidence="4 5">
    <name type="scientific">Trichinella britovi</name>
    <name type="common">Parasitic roundworm</name>
    <dbReference type="NCBI Taxonomy" id="45882"/>
    <lineage>
        <taxon>Eukaryota</taxon>
        <taxon>Metazoa</taxon>
        <taxon>Ecdysozoa</taxon>
        <taxon>Nematoda</taxon>
        <taxon>Enoplea</taxon>
        <taxon>Dorylaimia</taxon>
        <taxon>Trichinellida</taxon>
        <taxon>Trichinellidae</taxon>
        <taxon>Trichinella</taxon>
    </lineage>
</organism>
<dbReference type="InterPro" id="IPR052416">
    <property type="entry name" value="GTF3C_component"/>
</dbReference>
<evidence type="ECO:0000256" key="3">
    <source>
        <dbReference type="ARBA" id="ARBA00023242"/>
    </source>
</evidence>
<dbReference type="GO" id="GO:0000127">
    <property type="term" value="C:transcription factor TFIIIC complex"/>
    <property type="evidence" value="ECO:0007669"/>
    <property type="project" value="TreeGrafter"/>
</dbReference>
<protein>
    <submittedName>
        <fullName evidence="4">General transcription factor 3C polypeptide 2</fullName>
    </submittedName>
</protein>
<dbReference type="GO" id="GO:0006383">
    <property type="term" value="P:transcription by RNA polymerase III"/>
    <property type="evidence" value="ECO:0007669"/>
    <property type="project" value="TreeGrafter"/>
</dbReference>
<accession>A0A0V1CFX1</accession>